<dbReference type="SUPFAM" id="SSF50199">
    <property type="entry name" value="Staphylococcal nuclease"/>
    <property type="match status" value="1"/>
</dbReference>
<dbReference type="InterPro" id="IPR016071">
    <property type="entry name" value="Staphylococal_nuclease_OB-fold"/>
</dbReference>
<dbReference type="OrthoDB" id="309040at2"/>
<organism evidence="2 3">
    <name type="scientific">Niveispirillum lacus</name>
    <dbReference type="NCBI Taxonomy" id="1981099"/>
    <lineage>
        <taxon>Bacteria</taxon>
        <taxon>Pseudomonadati</taxon>
        <taxon>Pseudomonadota</taxon>
        <taxon>Alphaproteobacteria</taxon>
        <taxon>Rhodospirillales</taxon>
        <taxon>Azospirillaceae</taxon>
        <taxon>Niveispirillum</taxon>
    </lineage>
</organism>
<comment type="caution">
    <text evidence="2">The sequence shown here is derived from an EMBL/GenBank/DDBJ whole genome shotgun (WGS) entry which is preliminary data.</text>
</comment>
<evidence type="ECO:0000313" key="3">
    <source>
        <dbReference type="Proteomes" id="UP000216998"/>
    </source>
</evidence>
<dbReference type="AlphaFoldDB" id="A0A255Z0P6"/>
<dbReference type="Proteomes" id="UP000216998">
    <property type="component" value="Unassembled WGS sequence"/>
</dbReference>
<dbReference type="SMART" id="SM00318">
    <property type="entry name" value="SNc"/>
    <property type="match status" value="1"/>
</dbReference>
<sequence length="159" mass="17200">MTMPRRRPLIMLALVALLMQGVVPSSAVSRVSGPLLARVTAVVDGDTLAVRVTVWLDQEVTTRVRVDGIDTPESRSACAEEKRMAQEARQKLASLVATATEGKGNGTIRLHDVEHDKFGGRVRARVTLADGTDLAQAMINAGHARPYQGGKRQPWCEGM</sequence>
<dbReference type="InterPro" id="IPR035437">
    <property type="entry name" value="SNase_OB-fold_sf"/>
</dbReference>
<name>A0A255Z0P6_9PROT</name>
<dbReference type="PROSITE" id="PS50830">
    <property type="entry name" value="TNASE_3"/>
    <property type="match status" value="1"/>
</dbReference>
<proteinExistence type="predicted"/>
<protein>
    <submittedName>
        <fullName evidence="2">Nuclease</fullName>
    </submittedName>
</protein>
<dbReference type="Pfam" id="PF00565">
    <property type="entry name" value="SNase"/>
    <property type="match status" value="1"/>
</dbReference>
<feature type="domain" description="TNase-like" evidence="1">
    <location>
        <begin position="33"/>
        <end position="147"/>
    </location>
</feature>
<accession>A0A255Z0P6</accession>
<evidence type="ECO:0000259" key="1">
    <source>
        <dbReference type="PROSITE" id="PS50830"/>
    </source>
</evidence>
<evidence type="ECO:0000313" key="2">
    <source>
        <dbReference type="EMBL" id="OYQ35036.1"/>
    </source>
</evidence>
<reference evidence="2 3" key="1">
    <citation type="submission" date="2017-07" db="EMBL/GenBank/DDBJ databases">
        <title>Niveispirillum cyanobacteriorum sp. nov., isolated from cyanobacterial aggregates in a eutrophic lake.</title>
        <authorList>
            <person name="Cai H."/>
        </authorList>
    </citation>
    <scope>NUCLEOTIDE SEQUENCE [LARGE SCALE GENOMIC DNA]</scope>
    <source>
        <strain evidence="3">TH1-14</strain>
    </source>
</reference>
<keyword evidence="3" id="KW-1185">Reference proteome</keyword>
<dbReference type="EMBL" id="NOXU01000027">
    <property type="protein sequence ID" value="OYQ35036.1"/>
    <property type="molecule type" value="Genomic_DNA"/>
</dbReference>
<gene>
    <name evidence="2" type="ORF">CHU95_10385</name>
</gene>
<dbReference type="Gene3D" id="2.40.50.90">
    <property type="match status" value="1"/>
</dbReference>